<evidence type="ECO:0000313" key="3">
    <source>
        <dbReference type="Proteomes" id="UP000014500"/>
    </source>
</evidence>
<feature type="region of interest" description="Disordered" evidence="1">
    <location>
        <begin position="1"/>
        <end position="43"/>
    </location>
</feature>
<dbReference type="AlphaFoldDB" id="T1IGV6"/>
<dbReference type="EMBL" id="JH429636">
    <property type="status" value="NOT_ANNOTATED_CDS"/>
    <property type="molecule type" value="Genomic_DNA"/>
</dbReference>
<dbReference type="Proteomes" id="UP000014500">
    <property type="component" value="Unassembled WGS sequence"/>
</dbReference>
<reference evidence="2" key="2">
    <citation type="submission" date="2015-02" db="UniProtKB">
        <authorList>
            <consortium name="EnsemblMetazoa"/>
        </authorList>
    </citation>
    <scope>IDENTIFICATION</scope>
</reference>
<accession>T1IGV6</accession>
<feature type="compositionally biased region" description="Gly residues" evidence="1">
    <location>
        <begin position="32"/>
        <end position="43"/>
    </location>
</feature>
<evidence type="ECO:0000256" key="1">
    <source>
        <dbReference type="SAM" id="MobiDB-lite"/>
    </source>
</evidence>
<reference evidence="3" key="1">
    <citation type="submission" date="2011-05" db="EMBL/GenBank/DDBJ databases">
        <authorList>
            <person name="Richards S.R."/>
            <person name="Qu J."/>
            <person name="Jiang H."/>
            <person name="Jhangiani S.N."/>
            <person name="Agravi P."/>
            <person name="Goodspeed R."/>
            <person name="Gross S."/>
            <person name="Mandapat C."/>
            <person name="Jackson L."/>
            <person name="Mathew T."/>
            <person name="Pu L."/>
            <person name="Thornton R."/>
            <person name="Saada N."/>
            <person name="Wilczek-Boney K.B."/>
            <person name="Lee S."/>
            <person name="Kovar C."/>
            <person name="Wu Y."/>
            <person name="Scherer S.E."/>
            <person name="Worley K.C."/>
            <person name="Muzny D.M."/>
            <person name="Gibbs R."/>
        </authorList>
    </citation>
    <scope>NUCLEOTIDE SEQUENCE</scope>
    <source>
        <strain evidence="3">Brora</strain>
    </source>
</reference>
<keyword evidence="3" id="KW-1185">Reference proteome</keyword>
<evidence type="ECO:0000313" key="2">
    <source>
        <dbReference type="EnsemblMetazoa" id="SMAR000058-PA"/>
    </source>
</evidence>
<protein>
    <recommendedName>
        <fullName evidence="4">Small VCP/p97-interacting protein</fullName>
    </recommendedName>
</protein>
<proteinExistence type="predicted"/>
<organism evidence="2 3">
    <name type="scientific">Strigamia maritima</name>
    <name type="common">European centipede</name>
    <name type="synonym">Geophilus maritimus</name>
    <dbReference type="NCBI Taxonomy" id="126957"/>
    <lineage>
        <taxon>Eukaryota</taxon>
        <taxon>Metazoa</taxon>
        <taxon>Ecdysozoa</taxon>
        <taxon>Arthropoda</taxon>
        <taxon>Myriapoda</taxon>
        <taxon>Chilopoda</taxon>
        <taxon>Pleurostigmophora</taxon>
        <taxon>Geophilomorpha</taxon>
        <taxon>Linotaeniidae</taxon>
        <taxon>Strigamia</taxon>
    </lineage>
</organism>
<evidence type="ECO:0008006" key="4">
    <source>
        <dbReference type="Google" id="ProtNLM"/>
    </source>
</evidence>
<dbReference type="EnsemblMetazoa" id="SMAR000058-RA">
    <property type="protein sequence ID" value="SMAR000058-PA"/>
    <property type="gene ID" value="SMAR000058"/>
</dbReference>
<name>T1IGV6_STRMM</name>
<dbReference type="HOGENOM" id="CLU_3242745_0_0_1"/>
<sequence length="43" mass="5015">MKEQDSRGIRDSQRLKEQQRKREEMERKANLGGDGGGLRWQVG</sequence>
<feature type="compositionally biased region" description="Basic and acidic residues" evidence="1">
    <location>
        <begin position="1"/>
        <end position="29"/>
    </location>
</feature>